<protein>
    <submittedName>
        <fullName evidence="1">Uncharacterized protein</fullName>
    </submittedName>
</protein>
<dbReference type="EMBL" id="CM056742">
    <property type="protein sequence ID" value="KAJ8680850.1"/>
    <property type="molecule type" value="Genomic_DNA"/>
</dbReference>
<feature type="non-terminal residue" evidence="1">
    <location>
        <position position="203"/>
    </location>
</feature>
<proteinExistence type="predicted"/>
<evidence type="ECO:0000313" key="2">
    <source>
        <dbReference type="Proteomes" id="UP001239111"/>
    </source>
</evidence>
<organism evidence="1 2">
    <name type="scientific">Eretmocerus hayati</name>
    <dbReference type="NCBI Taxonomy" id="131215"/>
    <lineage>
        <taxon>Eukaryota</taxon>
        <taxon>Metazoa</taxon>
        <taxon>Ecdysozoa</taxon>
        <taxon>Arthropoda</taxon>
        <taxon>Hexapoda</taxon>
        <taxon>Insecta</taxon>
        <taxon>Pterygota</taxon>
        <taxon>Neoptera</taxon>
        <taxon>Endopterygota</taxon>
        <taxon>Hymenoptera</taxon>
        <taxon>Apocrita</taxon>
        <taxon>Proctotrupomorpha</taxon>
        <taxon>Chalcidoidea</taxon>
        <taxon>Aphelinidae</taxon>
        <taxon>Aphelininae</taxon>
        <taxon>Eretmocerus</taxon>
    </lineage>
</organism>
<keyword evidence="2" id="KW-1185">Reference proteome</keyword>
<evidence type="ECO:0000313" key="1">
    <source>
        <dbReference type="EMBL" id="KAJ8680850.1"/>
    </source>
</evidence>
<gene>
    <name evidence="1" type="ORF">QAD02_016637</name>
</gene>
<sequence>MNFPGSALDQWVANTSESIDNYSLLYYGNVSATAASSSATSVSPPNDSCTQDLSGEAGLTEFILYGLLLNAISLLGLIGNAISIIVLSRPQMRSSINYLLIGLATCDTALILLSVLVYGLPGLYAYTGYLFEYKFYVYPKIVRYLYPLSTTAQMTTVYITLTVTMERYVAVCHPLKARSLCTHGRARTALFVIVLVSALYNLP</sequence>
<accession>A0ACC2PGG6</accession>
<dbReference type="Proteomes" id="UP001239111">
    <property type="component" value="Chromosome 2"/>
</dbReference>
<name>A0ACC2PGG6_9HYME</name>
<comment type="caution">
    <text evidence="1">The sequence shown here is derived from an EMBL/GenBank/DDBJ whole genome shotgun (WGS) entry which is preliminary data.</text>
</comment>
<reference evidence="1" key="1">
    <citation type="submission" date="2023-04" db="EMBL/GenBank/DDBJ databases">
        <title>A chromosome-level genome assembly of the parasitoid wasp Eretmocerus hayati.</title>
        <authorList>
            <person name="Zhong Y."/>
            <person name="Liu S."/>
            <person name="Liu Y."/>
        </authorList>
    </citation>
    <scope>NUCLEOTIDE SEQUENCE</scope>
    <source>
        <strain evidence="1">ZJU_SS_LIU_2023</strain>
    </source>
</reference>